<gene>
    <name evidence="2" type="ORF">B296_00002274</name>
</gene>
<comment type="caution">
    <text evidence="2">The sequence shown here is derived from an EMBL/GenBank/DDBJ whole genome shotgun (WGS) entry which is preliminary data.</text>
</comment>
<feature type="compositionally biased region" description="Basic and acidic residues" evidence="1">
    <location>
        <begin position="18"/>
        <end position="37"/>
    </location>
</feature>
<name>A0A427AJQ0_ENSVE</name>
<proteinExistence type="predicted"/>
<reference evidence="2 3" key="1">
    <citation type="journal article" date="2014" name="Agronomy (Basel)">
        <title>A Draft Genome Sequence for Ensete ventricosum, the Drought-Tolerant Tree Against Hunger.</title>
        <authorList>
            <person name="Harrison J."/>
            <person name="Moore K.A."/>
            <person name="Paszkiewicz K."/>
            <person name="Jones T."/>
            <person name="Grant M."/>
            <person name="Ambacheew D."/>
            <person name="Muzemil S."/>
            <person name="Studholme D.J."/>
        </authorList>
    </citation>
    <scope>NUCLEOTIDE SEQUENCE [LARGE SCALE GENOMIC DNA]</scope>
</reference>
<dbReference type="EMBL" id="AMZH03002183">
    <property type="protein sequence ID" value="RRT76479.1"/>
    <property type="molecule type" value="Genomic_DNA"/>
</dbReference>
<evidence type="ECO:0000313" key="3">
    <source>
        <dbReference type="Proteomes" id="UP000287651"/>
    </source>
</evidence>
<evidence type="ECO:0000313" key="2">
    <source>
        <dbReference type="EMBL" id="RRT76479.1"/>
    </source>
</evidence>
<feature type="region of interest" description="Disordered" evidence="1">
    <location>
        <begin position="1"/>
        <end position="37"/>
    </location>
</feature>
<feature type="region of interest" description="Disordered" evidence="1">
    <location>
        <begin position="65"/>
        <end position="88"/>
    </location>
</feature>
<evidence type="ECO:0000256" key="1">
    <source>
        <dbReference type="SAM" id="MobiDB-lite"/>
    </source>
</evidence>
<dbReference type="AlphaFoldDB" id="A0A427AJQ0"/>
<organism evidence="2 3">
    <name type="scientific">Ensete ventricosum</name>
    <name type="common">Abyssinian banana</name>
    <name type="synonym">Musa ensete</name>
    <dbReference type="NCBI Taxonomy" id="4639"/>
    <lineage>
        <taxon>Eukaryota</taxon>
        <taxon>Viridiplantae</taxon>
        <taxon>Streptophyta</taxon>
        <taxon>Embryophyta</taxon>
        <taxon>Tracheophyta</taxon>
        <taxon>Spermatophyta</taxon>
        <taxon>Magnoliopsida</taxon>
        <taxon>Liliopsida</taxon>
        <taxon>Zingiberales</taxon>
        <taxon>Musaceae</taxon>
        <taxon>Ensete</taxon>
    </lineage>
</organism>
<dbReference type="Proteomes" id="UP000287651">
    <property type="component" value="Unassembled WGS sequence"/>
</dbReference>
<sequence>MRAYSTSVTALPPLPRAVEAEANGRRRRSRDSASDDGRVRWGNRVVLVAPARAMAWKEEEELRERNGSARIDIRSTTPADSGHARLHELGYKQELKRDLS</sequence>
<protein>
    <submittedName>
        <fullName evidence="2">Uncharacterized protein</fullName>
    </submittedName>
</protein>
<accession>A0A427AJQ0</accession>